<dbReference type="EMBL" id="CACRSY010000014">
    <property type="protein sequence ID" value="VYT16702.1"/>
    <property type="molecule type" value="Genomic_DNA"/>
</dbReference>
<protein>
    <recommendedName>
        <fullName evidence="3">DUF3221 domain-containing protein</fullName>
    </recommendedName>
</protein>
<evidence type="ECO:0000313" key="2">
    <source>
        <dbReference type="EMBL" id="VYT16702.1"/>
    </source>
</evidence>
<name>A0A6N2UIR9_BLAHA</name>
<keyword evidence="1" id="KW-0812">Transmembrane</keyword>
<accession>A0A6N2UIR9</accession>
<evidence type="ECO:0008006" key="3">
    <source>
        <dbReference type="Google" id="ProtNLM"/>
    </source>
</evidence>
<dbReference type="AlphaFoldDB" id="A0A6N2UIR9"/>
<reference evidence="2" key="1">
    <citation type="submission" date="2019-11" db="EMBL/GenBank/DDBJ databases">
        <authorList>
            <person name="Feng L."/>
        </authorList>
    </citation>
    <scope>NUCLEOTIDE SEQUENCE</scope>
    <source>
        <strain evidence="2">BhanseniiLFYP23</strain>
    </source>
</reference>
<evidence type="ECO:0000256" key="1">
    <source>
        <dbReference type="SAM" id="Phobius"/>
    </source>
</evidence>
<keyword evidence="1" id="KW-0472">Membrane</keyword>
<sequence>MKNKKILGIVGIILVILIIGAVVFGQNNFKKAEKKTEKTTEKKTEEPYLKAVYLKDEQGNSIFVQTDTEMVFFGTIPQELYDENEKKITEEDLHSGDVVKIWGNGAIAQSYPAQYPGITKIQREEKENKDYIEKYGHYLEEFIVVPDENEPPYLDVSYKQPEALVTAAADTIAGVPALKLPELVELSVDGDTQAELLVSTQPENIEVVRWEAEKKMEASDASPVPKGEVVSAEKNEDGNWTITMQAGYIYQIKAIWADKEMEYGFSVTPVKTAE</sequence>
<keyword evidence="1" id="KW-1133">Transmembrane helix</keyword>
<feature type="transmembrane region" description="Helical" evidence="1">
    <location>
        <begin position="6"/>
        <end position="25"/>
    </location>
</feature>
<organism evidence="2">
    <name type="scientific">Blautia hansenii</name>
    <name type="common">Ruminococcus hansenii</name>
    <dbReference type="NCBI Taxonomy" id="1322"/>
    <lineage>
        <taxon>Bacteria</taxon>
        <taxon>Bacillati</taxon>
        <taxon>Bacillota</taxon>
        <taxon>Clostridia</taxon>
        <taxon>Lachnospirales</taxon>
        <taxon>Lachnospiraceae</taxon>
        <taxon>Blautia</taxon>
    </lineage>
</organism>
<proteinExistence type="predicted"/>
<dbReference type="RefSeq" id="WP_009246393.1">
    <property type="nucleotide sequence ID" value="NZ_CACRSY010000014.1"/>
</dbReference>
<gene>
    <name evidence="2" type="ORF">BHLFYP23_00421</name>
</gene>